<organism evidence="10 11">
    <name type="scientific">Pseudoalteromonas denitrificans DSM 6059</name>
    <dbReference type="NCBI Taxonomy" id="1123010"/>
    <lineage>
        <taxon>Bacteria</taxon>
        <taxon>Pseudomonadati</taxon>
        <taxon>Pseudomonadota</taxon>
        <taxon>Gammaproteobacteria</taxon>
        <taxon>Alteromonadales</taxon>
        <taxon>Pseudoalteromonadaceae</taxon>
        <taxon>Pseudoalteromonas</taxon>
    </lineage>
</organism>
<dbReference type="Pfam" id="PF00266">
    <property type="entry name" value="Aminotran_5"/>
    <property type="match status" value="1"/>
</dbReference>
<comment type="similarity">
    <text evidence="2 8">Belongs to the class-V pyridoxal-phosphate-dependent aminotransferase family. Csd subfamily.</text>
</comment>
<dbReference type="Proteomes" id="UP000198862">
    <property type="component" value="Unassembled WGS sequence"/>
</dbReference>
<evidence type="ECO:0000259" key="9">
    <source>
        <dbReference type="Pfam" id="PF00266"/>
    </source>
</evidence>
<keyword evidence="5 8" id="KW-0663">Pyridoxal phosphate</keyword>
<evidence type="ECO:0000256" key="4">
    <source>
        <dbReference type="ARBA" id="ARBA00022679"/>
    </source>
</evidence>
<comment type="catalytic activity">
    <reaction evidence="6 8">
        <text>(sulfur carrier)-H + L-cysteine = (sulfur carrier)-SH + L-alanine</text>
        <dbReference type="Rhea" id="RHEA:43892"/>
        <dbReference type="Rhea" id="RHEA-COMP:14737"/>
        <dbReference type="Rhea" id="RHEA-COMP:14739"/>
        <dbReference type="ChEBI" id="CHEBI:29917"/>
        <dbReference type="ChEBI" id="CHEBI:35235"/>
        <dbReference type="ChEBI" id="CHEBI:57972"/>
        <dbReference type="ChEBI" id="CHEBI:64428"/>
        <dbReference type="EC" id="2.8.1.7"/>
    </reaction>
</comment>
<dbReference type="InterPro" id="IPR015421">
    <property type="entry name" value="PyrdxlP-dep_Trfase_major"/>
</dbReference>
<dbReference type="InterPro" id="IPR000192">
    <property type="entry name" value="Aminotrans_V_dom"/>
</dbReference>
<dbReference type="GO" id="GO:0030170">
    <property type="term" value="F:pyridoxal phosphate binding"/>
    <property type="evidence" value="ECO:0007669"/>
    <property type="project" value="UniProtKB-UniRule"/>
</dbReference>
<dbReference type="EMBL" id="FOLO01000004">
    <property type="protein sequence ID" value="SFC08946.1"/>
    <property type="molecule type" value="Genomic_DNA"/>
</dbReference>
<dbReference type="GO" id="GO:0031071">
    <property type="term" value="F:cysteine desulfurase activity"/>
    <property type="evidence" value="ECO:0007669"/>
    <property type="project" value="UniProtKB-UniRule"/>
</dbReference>
<name>A0A1I1GBZ7_9GAMM</name>
<comment type="function">
    <text evidence="8">Catalyzes the removal of elemental sulfur and selenium atoms from L-cysteine, L-cystine, L-selenocysteine, and L-selenocystine to produce L-alanine.</text>
</comment>
<dbReference type="InterPro" id="IPR010970">
    <property type="entry name" value="Cys_dSase_SufS"/>
</dbReference>
<dbReference type="CDD" id="cd06453">
    <property type="entry name" value="SufS_like"/>
    <property type="match status" value="1"/>
</dbReference>
<dbReference type="InterPro" id="IPR015424">
    <property type="entry name" value="PyrdxlP-dep_Trfase"/>
</dbReference>
<reference evidence="10 11" key="1">
    <citation type="submission" date="2016-10" db="EMBL/GenBank/DDBJ databases">
        <authorList>
            <person name="de Groot N.N."/>
        </authorList>
    </citation>
    <scope>NUCLEOTIDE SEQUENCE [LARGE SCALE GENOMIC DNA]</scope>
    <source>
        <strain evidence="10 11">DSM 6059</strain>
    </source>
</reference>
<keyword evidence="4 8" id="KW-0808">Transferase</keyword>
<dbReference type="PANTHER" id="PTHR43586:SF8">
    <property type="entry name" value="CYSTEINE DESULFURASE 1, CHLOROPLASTIC"/>
    <property type="match status" value="1"/>
</dbReference>
<dbReference type="Gene3D" id="3.90.1150.10">
    <property type="entry name" value="Aspartate Aminotransferase, domain 1"/>
    <property type="match status" value="1"/>
</dbReference>
<dbReference type="EC" id="2.8.1.7" evidence="3 8"/>
<evidence type="ECO:0000256" key="3">
    <source>
        <dbReference type="ARBA" id="ARBA00012239"/>
    </source>
</evidence>
<dbReference type="NCBIfam" id="TIGR01979">
    <property type="entry name" value="sufS"/>
    <property type="match status" value="1"/>
</dbReference>
<evidence type="ECO:0000256" key="8">
    <source>
        <dbReference type="RuleBase" id="RU004506"/>
    </source>
</evidence>
<dbReference type="AlphaFoldDB" id="A0A1I1GBZ7"/>
<gene>
    <name evidence="10" type="ORF">SAMN02745724_00891</name>
</gene>
<dbReference type="OrthoDB" id="9808002at2"/>
<dbReference type="PROSITE" id="PS00595">
    <property type="entry name" value="AA_TRANSFER_CLASS_5"/>
    <property type="match status" value="1"/>
</dbReference>
<evidence type="ECO:0000256" key="7">
    <source>
        <dbReference type="RuleBase" id="RU004504"/>
    </source>
</evidence>
<dbReference type="SUPFAM" id="SSF53383">
    <property type="entry name" value="PLP-dependent transferases"/>
    <property type="match status" value="1"/>
</dbReference>
<accession>A0A1I1GBZ7</accession>
<dbReference type="Gene3D" id="3.40.640.10">
    <property type="entry name" value="Type I PLP-dependent aspartate aminotransferase-like (Major domain)"/>
    <property type="match status" value="1"/>
</dbReference>
<dbReference type="GO" id="GO:0006534">
    <property type="term" value="P:cysteine metabolic process"/>
    <property type="evidence" value="ECO:0007669"/>
    <property type="project" value="UniProtKB-UniRule"/>
</dbReference>
<dbReference type="InterPro" id="IPR020578">
    <property type="entry name" value="Aminotrans_V_PyrdxlP_BS"/>
</dbReference>
<protein>
    <recommendedName>
        <fullName evidence="3 8">Cysteine desulfurase</fullName>
        <ecNumber evidence="3 8">2.8.1.7</ecNumber>
    </recommendedName>
</protein>
<evidence type="ECO:0000313" key="10">
    <source>
        <dbReference type="EMBL" id="SFC08946.1"/>
    </source>
</evidence>
<evidence type="ECO:0000256" key="2">
    <source>
        <dbReference type="ARBA" id="ARBA00010447"/>
    </source>
</evidence>
<feature type="domain" description="Aminotransferase class V" evidence="9">
    <location>
        <begin position="24"/>
        <end position="393"/>
    </location>
</feature>
<proteinExistence type="inferred from homology"/>
<evidence type="ECO:0000256" key="5">
    <source>
        <dbReference type="ARBA" id="ARBA00022898"/>
    </source>
</evidence>
<dbReference type="InterPro" id="IPR015422">
    <property type="entry name" value="PyrdxlP-dep_Trfase_small"/>
</dbReference>
<evidence type="ECO:0000256" key="1">
    <source>
        <dbReference type="ARBA" id="ARBA00001933"/>
    </source>
</evidence>
<evidence type="ECO:0000313" key="11">
    <source>
        <dbReference type="Proteomes" id="UP000198862"/>
    </source>
</evidence>
<dbReference type="RefSeq" id="WP_091980477.1">
    <property type="nucleotide sequence ID" value="NZ_FOLO01000004.1"/>
</dbReference>
<evidence type="ECO:0000256" key="6">
    <source>
        <dbReference type="ARBA" id="ARBA00050776"/>
    </source>
</evidence>
<dbReference type="STRING" id="1123010.SAMN02745724_00891"/>
<sequence length="405" mass="45209">MCNIDILRHDFPILNKIVNDQPLIYLDSGATSQKPQCVIDSLNHFYTNSNSNVHRGIHTLGDQATTSYENTREKVAQFINAVPKEIVWTKGATESLNILAYGLSQSLKPRDIILISALEHHANIVPWQQVCAQTGAILKVIPLDETLQKITLSETFKLIDIYKPKIISLSHASNALGNIQPVKEIIEYSKKYQSITIIDGAQAFMHLRPDMKNLDCDFYVFSAHKALGPTGLGCLYGKYEVLNTLPVYQTGGEMIKTVSFEETIFSEAPSKFEAGTPNIAGVIAFGSAIDYLDKINFNAQLIYEKALFLSLRNQLENISGIKLYGDLDQNIGTISFNYKNEHPFDIATLLDQYGIAVRVGNHCTQPLMSSLNIEGTVRVSLAFYNTKTEIEVFIKHLKQCLSLLD</sequence>
<dbReference type="PANTHER" id="PTHR43586">
    <property type="entry name" value="CYSTEINE DESULFURASE"/>
    <property type="match status" value="1"/>
</dbReference>
<comment type="cofactor">
    <cofactor evidence="1 7">
        <name>pyridoxal 5'-phosphate</name>
        <dbReference type="ChEBI" id="CHEBI:597326"/>
    </cofactor>
</comment>
<keyword evidence="11" id="KW-1185">Reference proteome</keyword>